<dbReference type="OrthoDB" id="3789175at2759"/>
<evidence type="ECO:0000256" key="11">
    <source>
        <dbReference type="ARBA" id="ARBA00030778"/>
    </source>
</evidence>
<dbReference type="Proteomes" id="UP000220797">
    <property type="component" value="Unassembled WGS sequence"/>
</dbReference>
<protein>
    <recommendedName>
        <fullName evidence="5">Dipeptidyl peptidase 1</fullName>
    </recommendedName>
    <alternativeName>
        <fullName evidence="10">Cathepsin C</fullName>
    </alternativeName>
    <alternativeName>
        <fullName evidence="9">Cathepsin J</fullName>
    </alternativeName>
    <alternativeName>
        <fullName evidence="12">Dipeptidyl peptidase I</fullName>
    </alternativeName>
    <alternativeName>
        <fullName evidence="11">Dipeptidyl transferase</fullName>
    </alternativeName>
</protein>
<dbReference type="RefSeq" id="XP_028530916.1">
    <property type="nucleotide sequence ID" value="XM_028674578.1"/>
</dbReference>
<dbReference type="Pfam" id="PF08773">
    <property type="entry name" value="CathepsinC_exc"/>
    <property type="match status" value="1"/>
</dbReference>
<dbReference type="Gene3D" id="3.90.70.10">
    <property type="entry name" value="Cysteine proteinases"/>
    <property type="match status" value="2"/>
</dbReference>
<proteinExistence type="inferred from homology"/>
<keyword evidence="7" id="KW-0865">Zymogen</keyword>
<dbReference type="PROSITE" id="PS00139">
    <property type="entry name" value="THIOL_PROTEASE_CYS"/>
    <property type="match status" value="1"/>
</dbReference>
<evidence type="ECO:0000256" key="14">
    <source>
        <dbReference type="SAM" id="SignalP"/>
    </source>
</evidence>
<evidence type="ECO:0000256" key="7">
    <source>
        <dbReference type="ARBA" id="ARBA00023145"/>
    </source>
</evidence>
<dbReference type="InterPro" id="IPR038765">
    <property type="entry name" value="Papain-like_cys_pep_sf"/>
</dbReference>
<dbReference type="InterPro" id="IPR000169">
    <property type="entry name" value="Pept_cys_AS"/>
</dbReference>
<dbReference type="SUPFAM" id="SSF75001">
    <property type="entry name" value="Dipeptidyl peptidase I (cathepsin C), exclusion domain"/>
    <property type="match status" value="1"/>
</dbReference>
<dbReference type="InterPro" id="IPR013128">
    <property type="entry name" value="Peptidase_C1A"/>
</dbReference>
<dbReference type="EMBL" id="CVMV01000143">
    <property type="protein sequence ID" value="CRG98119.1"/>
    <property type="molecule type" value="Genomic_DNA"/>
</dbReference>
<evidence type="ECO:0000256" key="4">
    <source>
        <dbReference type="ARBA" id="ARBA00011610"/>
    </source>
</evidence>
<dbReference type="PANTHER" id="PTHR12411">
    <property type="entry name" value="CYSTEINE PROTEASE FAMILY C1-RELATED"/>
    <property type="match status" value="1"/>
</dbReference>
<dbReference type="Gene3D" id="2.40.128.80">
    <property type="entry name" value="Cathepsin C, exclusion domain"/>
    <property type="match status" value="1"/>
</dbReference>
<comment type="subcellular location">
    <subcellularLocation>
        <location evidence="2">Membrane</location>
    </subcellularLocation>
</comment>
<comment type="function">
    <text evidence="13">Thiol protease. Has dipeptidylpeptidase activity. Active against a broad range of dipeptide substrates composed of both polar and hydrophobic amino acids. Proline cannot occupy the P1 position and arginine cannot occupy the P2 position of the substrate. Can act as both an exopeptidase and endopeptidase. Activates serine proteases such as elastase, cathepsin G and granzymes A and B.</text>
</comment>
<evidence type="ECO:0000256" key="8">
    <source>
        <dbReference type="ARBA" id="ARBA00023180"/>
    </source>
</evidence>
<comment type="caution">
    <text evidence="16">The sequence shown here is derived from an EMBL/GenBank/DDBJ whole genome shotgun (WGS) entry which is preliminary data.</text>
</comment>
<dbReference type="SMART" id="SM00645">
    <property type="entry name" value="Pept_C1"/>
    <property type="match status" value="1"/>
</dbReference>
<name>A0A1J1H3Q4_PLAGA</name>
<dbReference type="PROSITE" id="PS00639">
    <property type="entry name" value="THIOL_PROTEASE_HIS"/>
    <property type="match status" value="1"/>
</dbReference>
<dbReference type="InterPro" id="IPR036496">
    <property type="entry name" value="CathepsinC_exc_dom_sf"/>
</dbReference>
<evidence type="ECO:0000256" key="9">
    <source>
        <dbReference type="ARBA" id="ARBA00029762"/>
    </source>
</evidence>
<sequence length="842" mass="101836">MIFSFFFFIIILNYIKCDIPVHCLSRHVEGTWEIKLGLLKNKNSENKELQTSKKNIIEDNLNENSYDYECGYRRPDDSKFHDGLNPEKVKENFEEKKRKIFVFNNDRTINVIENDHINYEYKGYWRIIYDEALYIEIYKDIKKKEIYFSFFKFKQENEVSYSYCNNLIIGIVNVYYLNYNYINKGNISNSGDNVIRQKKNINFLKYNIRKNIFKSRKNLNNKQNDLYALKKYINYLEIKYESLNYVSPNSYFSSSLQEKENKKINEKKYFYGLIDYYNDNFINFEFLTMDRYCWYGKKISEISEYPTNKIPTEIVSPLIIDVNMHNRNYETIKMQKKRNIDKYQKKNVGIIEKTERNEGKNILNFNLFNKNTFKKSKKNRLFDMYAHKKIELLNFDWTNENDIRNRLGNFVKIVDNAIDQRNCGSCYANSAMLIINSRLRIKYNYIKNVDLLSFSNEQLLICDFFNQGCSGGYIYISLKYAYENFVYTDKCFKKYMNTYINKDEKNNSLCDRFDTFKIFLHKRNNYMKNIPNKKKKNIMKKVEKNNIFVINMMNEKKRKYLKNSEDSIIKDVKLHNNSNENELKNGIERNREINDIGTSNKEINEKKYHENSHRKFFNYKKKNENNFNKNYDEDNDESNQKYDEELYEDYILMNKQIYEKYKFDIKNLNSCDIKVKVRKFEYLDIEDEEDLKKYLYYNGPIAAAIEPSKKFVKYKKGILKENFIKMHDGEKSNAYIWHKVDHAVVIIGWGEETLESFMKKNNLNESDIDNISDIKEKDKNKIIKYWKILNSWGTKWGNNGYFYILRDENYYNIKSYLLLCDVNLFIKNPQKKKKKKKVINYN</sequence>
<feature type="domain" description="Peptidase C1A papain C-terminal" evidence="15">
    <location>
        <begin position="397"/>
        <end position="821"/>
    </location>
</feature>
<evidence type="ECO:0000256" key="12">
    <source>
        <dbReference type="ARBA" id="ARBA00032961"/>
    </source>
</evidence>
<dbReference type="InterPro" id="IPR025660">
    <property type="entry name" value="Pept_his_AS"/>
</dbReference>
<dbReference type="GeneID" id="39729079"/>
<dbReference type="GO" id="GO:0016020">
    <property type="term" value="C:membrane"/>
    <property type="evidence" value="ECO:0007669"/>
    <property type="project" value="UniProtKB-SubCell"/>
</dbReference>
<dbReference type="Pfam" id="PF00112">
    <property type="entry name" value="Peptidase_C1"/>
    <property type="match status" value="2"/>
</dbReference>
<feature type="chain" id="PRO_5013153651" description="Dipeptidyl peptidase 1" evidence="14">
    <location>
        <begin position="18"/>
        <end position="842"/>
    </location>
</feature>
<evidence type="ECO:0000256" key="1">
    <source>
        <dbReference type="ARBA" id="ARBA00001923"/>
    </source>
</evidence>
<comment type="cofactor">
    <cofactor evidence="1">
        <name>chloride</name>
        <dbReference type="ChEBI" id="CHEBI:17996"/>
    </cofactor>
</comment>
<dbReference type="SUPFAM" id="SSF54001">
    <property type="entry name" value="Cysteine proteinases"/>
    <property type="match status" value="1"/>
</dbReference>
<dbReference type="InterPro" id="IPR014882">
    <property type="entry name" value="CathepsinC_exc"/>
</dbReference>
<comment type="similarity">
    <text evidence="3">Belongs to the peptidase C1 family.</text>
</comment>
<keyword evidence="14" id="KW-0732">Signal</keyword>
<gene>
    <name evidence="16" type="primary">DPAP3</name>
    <name evidence="16" type="ORF">PGAL8A_00055400</name>
</gene>
<reference evidence="16" key="1">
    <citation type="submission" date="2015-04" db="EMBL/GenBank/DDBJ databases">
        <authorList>
            <consortium name="Pathogen Informatics"/>
        </authorList>
    </citation>
    <scope>NUCLEOTIDE SEQUENCE [LARGE SCALE GENOMIC DNA]</scope>
    <source>
        <strain evidence="16">8A</strain>
    </source>
</reference>
<evidence type="ECO:0000256" key="3">
    <source>
        <dbReference type="ARBA" id="ARBA00008455"/>
    </source>
</evidence>
<keyword evidence="6" id="KW-0472">Membrane</keyword>
<dbReference type="InterPro" id="IPR000668">
    <property type="entry name" value="Peptidase_C1A_C"/>
</dbReference>
<dbReference type="GO" id="GO:0006508">
    <property type="term" value="P:proteolysis"/>
    <property type="evidence" value="ECO:0007669"/>
    <property type="project" value="InterPro"/>
</dbReference>
<organism evidence="16 17">
    <name type="scientific">Plasmodium gallinaceum</name>
    <dbReference type="NCBI Taxonomy" id="5849"/>
    <lineage>
        <taxon>Eukaryota</taxon>
        <taxon>Sar</taxon>
        <taxon>Alveolata</taxon>
        <taxon>Apicomplexa</taxon>
        <taxon>Aconoidasida</taxon>
        <taxon>Haemosporida</taxon>
        <taxon>Plasmodiidae</taxon>
        <taxon>Plasmodium</taxon>
        <taxon>Plasmodium (Haemamoeba)</taxon>
    </lineage>
</organism>
<evidence type="ECO:0000256" key="10">
    <source>
        <dbReference type="ARBA" id="ARBA00029779"/>
    </source>
</evidence>
<evidence type="ECO:0000313" key="17">
    <source>
        <dbReference type="Proteomes" id="UP000220797"/>
    </source>
</evidence>
<evidence type="ECO:0000256" key="2">
    <source>
        <dbReference type="ARBA" id="ARBA00004370"/>
    </source>
</evidence>
<dbReference type="AlphaFoldDB" id="A0A1J1H3Q4"/>
<dbReference type="VEuPathDB" id="PlasmoDB:PGAL8A_00055400"/>
<evidence type="ECO:0000256" key="13">
    <source>
        <dbReference type="ARBA" id="ARBA00045556"/>
    </source>
</evidence>
<comment type="subunit">
    <text evidence="4">Tetramer of heterotrimers consisting of exclusion domain, heavy- and light chains.</text>
</comment>
<keyword evidence="17" id="KW-1185">Reference proteome</keyword>
<accession>A0A1J1H3Q4</accession>
<keyword evidence="8" id="KW-0325">Glycoprotein</keyword>
<evidence type="ECO:0000256" key="5">
    <source>
        <dbReference type="ARBA" id="ARBA00014709"/>
    </source>
</evidence>
<evidence type="ECO:0000256" key="6">
    <source>
        <dbReference type="ARBA" id="ARBA00023136"/>
    </source>
</evidence>
<dbReference type="GO" id="GO:0008234">
    <property type="term" value="F:cysteine-type peptidase activity"/>
    <property type="evidence" value="ECO:0007669"/>
    <property type="project" value="InterPro"/>
</dbReference>
<evidence type="ECO:0000259" key="15">
    <source>
        <dbReference type="SMART" id="SM00645"/>
    </source>
</evidence>
<evidence type="ECO:0000313" key="16">
    <source>
        <dbReference type="EMBL" id="CRG98119.1"/>
    </source>
</evidence>
<feature type="signal peptide" evidence="14">
    <location>
        <begin position="1"/>
        <end position="17"/>
    </location>
</feature>
<dbReference type="OMA" id="DFFNQGC"/>